<evidence type="ECO:0000313" key="1">
    <source>
        <dbReference type="EMBL" id="TNN79107.1"/>
    </source>
</evidence>
<comment type="caution">
    <text evidence="1">The sequence shown here is derived from an EMBL/GenBank/DDBJ whole genome shotgun (WGS) entry which is preliminary data.</text>
</comment>
<name>A0A4Z2IMV6_9TELE</name>
<accession>A0A4Z2IMV6</accession>
<dbReference type="Proteomes" id="UP000314294">
    <property type="component" value="Unassembled WGS sequence"/>
</dbReference>
<sequence>MWLPSPTGELRSSGSQTEDSAERFNVYNAHTTVTSAGLLLVSLLDLQTMHKNNVEVERENHIIVFQNTELLLHSVLGV</sequence>
<protein>
    <submittedName>
        <fullName evidence="1">Uncharacterized protein</fullName>
    </submittedName>
</protein>
<keyword evidence="2" id="KW-1185">Reference proteome</keyword>
<reference evidence="1 2" key="1">
    <citation type="submission" date="2019-03" db="EMBL/GenBank/DDBJ databases">
        <title>First draft genome of Liparis tanakae, snailfish: a comprehensive survey of snailfish specific genes.</title>
        <authorList>
            <person name="Kim W."/>
            <person name="Song I."/>
            <person name="Jeong J.-H."/>
            <person name="Kim D."/>
            <person name="Kim S."/>
            <person name="Ryu S."/>
            <person name="Song J.Y."/>
            <person name="Lee S.K."/>
        </authorList>
    </citation>
    <scope>NUCLEOTIDE SEQUENCE [LARGE SCALE GENOMIC DNA]</scope>
    <source>
        <tissue evidence="1">Muscle</tissue>
    </source>
</reference>
<proteinExistence type="predicted"/>
<dbReference type="EMBL" id="SRLO01000068">
    <property type="protein sequence ID" value="TNN79107.1"/>
    <property type="molecule type" value="Genomic_DNA"/>
</dbReference>
<gene>
    <name evidence="1" type="ORF">EYF80_010786</name>
</gene>
<organism evidence="1 2">
    <name type="scientific">Liparis tanakae</name>
    <name type="common">Tanaka's snailfish</name>
    <dbReference type="NCBI Taxonomy" id="230148"/>
    <lineage>
        <taxon>Eukaryota</taxon>
        <taxon>Metazoa</taxon>
        <taxon>Chordata</taxon>
        <taxon>Craniata</taxon>
        <taxon>Vertebrata</taxon>
        <taxon>Euteleostomi</taxon>
        <taxon>Actinopterygii</taxon>
        <taxon>Neopterygii</taxon>
        <taxon>Teleostei</taxon>
        <taxon>Neoteleostei</taxon>
        <taxon>Acanthomorphata</taxon>
        <taxon>Eupercaria</taxon>
        <taxon>Perciformes</taxon>
        <taxon>Cottioidei</taxon>
        <taxon>Cottales</taxon>
        <taxon>Liparidae</taxon>
        <taxon>Liparis</taxon>
    </lineage>
</organism>
<dbReference type="AlphaFoldDB" id="A0A4Z2IMV6"/>
<evidence type="ECO:0000313" key="2">
    <source>
        <dbReference type="Proteomes" id="UP000314294"/>
    </source>
</evidence>